<dbReference type="InterPro" id="IPR036291">
    <property type="entry name" value="NAD(P)-bd_dom_sf"/>
</dbReference>
<dbReference type="SUPFAM" id="SSF48179">
    <property type="entry name" value="6-phosphogluconate dehydrogenase C-terminal domain-like"/>
    <property type="match status" value="1"/>
</dbReference>
<dbReference type="InterPro" id="IPR013328">
    <property type="entry name" value="6PGD_dom2"/>
</dbReference>
<comment type="similarity">
    <text evidence="1">Belongs to the UDP-glucose/GDP-mannose dehydrogenase family.</text>
</comment>
<dbReference type="Proteomes" id="UP000034922">
    <property type="component" value="Unassembled WGS sequence"/>
</dbReference>
<dbReference type="Gene3D" id="1.10.1040.10">
    <property type="entry name" value="N-(1-d-carboxylethyl)-l-norvaline Dehydrogenase, domain 2"/>
    <property type="match status" value="1"/>
</dbReference>
<dbReference type="Pfam" id="PF03721">
    <property type="entry name" value="UDPG_MGDP_dh_N"/>
    <property type="match status" value="1"/>
</dbReference>
<dbReference type="GO" id="GO:0016616">
    <property type="term" value="F:oxidoreductase activity, acting on the CH-OH group of donors, NAD or NADP as acceptor"/>
    <property type="evidence" value="ECO:0007669"/>
    <property type="project" value="InterPro"/>
</dbReference>
<dbReference type="PANTHER" id="PTHR43750:SF3">
    <property type="entry name" value="UDP-GLUCOSE 6-DEHYDROGENASE TUAD"/>
    <property type="match status" value="1"/>
</dbReference>
<dbReference type="Gene3D" id="3.40.50.720">
    <property type="entry name" value="NAD(P)-binding Rossmann-like Domain"/>
    <property type="match status" value="1"/>
</dbReference>
<dbReference type="GO" id="GO:0051287">
    <property type="term" value="F:NAD binding"/>
    <property type="evidence" value="ECO:0007669"/>
    <property type="project" value="InterPro"/>
</dbReference>
<evidence type="ECO:0000313" key="4">
    <source>
        <dbReference type="EMBL" id="KKU15966.1"/>
    </source>
</evidence>
<dbReference type="PANTHER" id="PTHR43750">
    <property type="entry name" value="UDP-GLUCOSE 6-DEHYDROGENASE TUAD"/>
    <property type="match status" value="1"/>
</dbReference>
<dbReference type="STRING" id="1618589.UX25_C0049G0002"/>
<feature type="domain" description="UDP-glucose/GDP-mannose dehydrogenase N-terminal" evidence="3">
    <location>
        <begin position="63"/>
        <end position="164"/>
    </location>
</feature>
<protein>
    <submittedName>
        <fullName evidence="4">Nucleotide sugar dehydrogenase</fullName>
    </submittedName>
</protein>
<proteinExistence type="inferred from homology"/>
<gene>
    <name evidence="4" type="ORF">UX25_C0049G0002</name>
</gene>
<dbReference type="InterPro" id="IPR014026">
    <property type="entry name" value="UDP-Glc/GDP-Man_DH_dimer"/>
</dbReference>
<dbReference type="InterPro" id="IPR001732">
    <property type="entry name" value="UDP-Glc/GDP-Man_DH_N"/>
</dbReference>
<dbReference type="EMBL" id="LCLM01000049">
    <property type="protein sequence ID" value="KKU15966.1"/>
    <property type="molecule type" value="Genomic_DNA"/>
</dbReference>
<dbReference type="SUPFAM" id="SSF51735">
    <property type="entry name" value="NAD(P)-binding Rossmann-fold domains"/>
    <property type="match status" value="1"/>
</dbReference>
<name>A0A0G1N5T4_9BACT</name>
<dbReference type="AlphaFoldDB" id="A0A0G1N5T4"/>
<reference evidence="4 5" key="1">
    <citation type="journal article" date="2015" name="Nature">
        <title>rRNA introns, odd ribosomes, and small enigmatic genomes across a large radiation of phyla.</title>
        <authorList>
            <person name="Brown C.T."/>
            <person name="Hug L.A."/>
            <person name="Thomas B.C."/>
            <person name="Sharon I."/>
            <person name="Castelle C.J."/>
            <person name="Singh A."/>
            <person name="Wilkins M.J."/>
            <person name="Williams K.H."/>
            <person name="Banfield J.F."/>
        </authorList>
    </citation>
    <scope>NUCLEOTIDE SEQUENCE [LARGE SCALE GENOMIC DNA]</scope>
</reference>
<sequence length="307" mass="33973">MVEMSGWLTPRLSGEPSCDNLAPCMAKIGIIGWGVVGQAVGKGFETKGHQIFWYSRKPGPYSLNQVINKSEFIFLCLPTPMFSDYSGIDLSIIDEVVSRVAPKISGTDKILIIKSTVIPGTTASYKKKYPKVYLAMNPEFLTEANALGDFLKPDRTVIGAFSQSVWGKLSSLYQDLYGANSKIFLTDPTTAEMVKYMSNALLATKVIFANEMYDLCSALGIKYEEVKDMVAVDPRIGPSHLSVTTIRGFGGKCFPKDMVALIGFAKDKKVDASLLKTVWEKNLRIRKIRDWEEISGAVNKKSKKKSH</sequence>
<comment type="caution">
    <text evidence="4">The sequence shown here is derived from an EMBL/GenBank/DDBJ whole genome shotgun (WGS) entry which is preliminary data.</text>
</comment>
<evidence type="ECO:0000259" key="3">
    <source>
        <dbReference type="Pfam" id="PF03721"/>
    </source>
</evidence>
<accession>A0A0G1N5T4</accession>
<dbReference type="Pfam" id="PF00984">
    <property type="entry name" value="UDPG_MGDP_dh"/>
    <property type="match status" value="1"/>
</dbReference>
<dbReference type="InterPro" id="IPR008927">
    <property type="entry name" value="6-PGluconate_DH-like_C_sf"/>
</dbReference>
<feature type="domain" description="UDP-glucose/GDP-mannose dehydrogenase dimerisation" evidence="2">
    <location>
        <begin position="190"/>
        <end position="282"/>
    </location>
</feature>
<organism evidence="4 5">
    <name type="scientific">Candidatus Woesebacteria bacterium GW2011_GWC2_45_9</name>
    <dbReference type="NCBI Taxonomy" id="1618589"/>
    <lineage>
        <taxon>Bacteria</taxon>
        <taxon>Candidatus Woeseibacteriota</taxon>
    </lineage>
</organism>
<evidence type="ECO:0000256" key="1">
    <source>
        <dbReference type="ARBA" id="ARBA00006601"/>
    </source>
</evidence>
<evidence type="ECO:0000259" key="2">
    <source>
        <dbReference type="Pfam" id="PF00984"/>
    </source>
</evidence>
<evidence type="ECO:0000313" key="5">
    <source>
        <dbReference type="Proteomes" id="UP000034922"/>
    </source>
</evidence>